<dbReference type="CDD" id="cd11067">
    <property type="entry name" value="CYP152"/>
    <property type="match status" value="1"/>
</dbReference>
<evidence type="ECO:0000256" key="5">
    <source>
        <dbReference type="ARBA" id="ARBA00023002"/>
    </source>
</evidence>
<sequence>MNVKTPIPKAQGIDNTLALIKEGFHFLPGLRKELESDIFETRLMGQKVICMGGKEAAEMFYNNNLFKRKDAVPTSIKKSLLGEGGVHGLDDEAHKQRKRMFLSMMTPERLEDVRKIAVNELNSKVAEWETKENVVFFEEIKEVLTRTGCKWAGIPLRDQDVKQRAWELGEMVDSFGGSVARFRSGKKARESQEKWLKGIVKNVRSGKIPAPANTAAYIISHHREPNGKQLDAQIAAVELNNIIRPIVATAYYLTFGAMALHEHPETISSLKENKSNYSLMFTQEVRRFYPFAPAMGAKVKKSFYWYNYHFKKNMLVILDIFGTNHHPDIWDHPDEFNPERFKDWKGSPFSFIPQGGGDHHIGHRCAGEWVTVMIMRSFFQYLTENVTYTVPDQNLNYSMTRMPTVPKSRFVITRVKKLKKSLHDLEDNEQTHTVI</sequence>
<dbReference type="PRINTS" id="PR00463">
    <property type="entry name" value="EP450I"/>
</dbReference>
<dbReference type="PANTHER" id="PTHR24286:SF24">
    <property type="entry name" value="LANOSTEROL 14-ALPHA DEMETHYLASE"/>
    <property type="match status" value="1"/>
</dbReference>
<evidence type="ECO:0000313" key="10">
    <source>
        <dbReference type="Proteomes" id="UP000281498"/>
    </source>
</evidence>
<dbReference type="InterPro" id="IPR036396">
    <property type="entry name" value="Cyt_P450_sf"/>
</dbReference>
<comment type="cofactor">
    <cofactor evidence="1 8">
        <name>heme</name>
        <dbReference type="ChEBI" id="CHEBI:30413"/>
    </cofactor>
</comment>
<dbReference type="Proteomes" id="UP000281498">
    <property type="component" value="Unassembled WGS sequence"/>
</dbReference>
<dbReference type="InterPro" id="IPR002401">
    <property type="entry name" value="Cyt_P450_E_grp-I"/>
</dbReference>
<keyword evidence="7" id="KW-0503">Monooxygenase</keyword>
<dbReference type="RefSeq" id="WP_110939096.1">
    <property type="nucleotide sequence ID" value="NZ_KZ614148.1"/>
</dbReference>
<evidence type="ECO:0000256" key="7">
    <source>
        <dbReference type="ARBA" id="ARBA00023033"/>
    </source>
</evidence>
<proteinExistence type="inferred from homology"/>
<keyword evidence="5" id="KW-0560">Oxidoreductase</keyword>
<dbReference type="OrthoDB" id="9764248at2"/>
<reference evidence="9 10" key="1">
    <citation type="submission" date="2017-10" db="EMBL/GenBank/DDBJ databases">
        <title>Bacillus sp. nov., a halophilic bacterium isolated from a Keqin Lake.</title>
        <authorList>
            <person name="Wang H."/>
        </authorList>
    </citation>
    <scope>NUCLEOTIDE SEQUENCE [LARGE SCALE GENOMIC DNA]</scope>
    <source>
        <strain evidence="9 10">KCTC 13187</strain>
    </source>
</reference>
<evidence type="ECO:0000256" key="3">
    <source>
        <dbReference type="ARBA" id="ARBA00022617"/>
    </source>
</evidence>
<dbReference type="Pfam" id="PF00067">
    <property type="entry name" value="p450"/>
    <property type="match status" value="1"/>
</dbReference>
<keyword evidence="10" id="KW-1185">Reference proteome</keyword>
<dbReference type="GO" id="GO:0020037">
    <property type="term" value="F:heme binding"/>
    <property type="evidence" value="ECO:0007669"/>
    <property type="project" value="InterPro"/>
</dbReference>
<evidence type="ECO:0000256" key="8">
    <source>
        <dbReference type="PIRSR" id="PIRSR602401-1"/>
    </source>
</evidence>
<evidence type="ECO:0000256" key="1">
    <source>
        <dbReference type="ARBA" id="ARBA00001971"/>
    </source>
</evidence>
<keyword evidence="4 8" id="KW-0479">Metal-binding</keyword>
<evidence type="ECO:0000256" key="4">
    <source>
        <dbReference type="ARBA" id="ARBA00022723"/>
    </source>
</evidence>
<dbReference type="GO" id="GO:0005506">
    <property type="term" value="F:iron ion binding"/>
    <property type="evidence" value="ECO:0007669"/>
    <property type="project" value="InterPro"/>
</dbReference>
<protein>
    <submittedName>
        <fullName evidence="9">Cytochrome P450</fullName>
    </submittedName>
</protein>
<dbReference type="GO" id="GO:0016705">
    <property type="term" value="F:oxidoreductase activity, acting on paired donors, with incorporation or reduction of molecular oxygen"/>
    <property type="evidence" value="ECO:0007669"/>
    <property type="project" value="InterPro"/>
</dbReference>
<dbReference type="AlphaFoldDB" id="A0A3A9JZJ0"/>
<dbReference type="PANTHER" id="PTHR24286">
    <property type="entry name" value="CYTOCHROME P450 26"/>
    <property type="match status" value="1"/>
</dbReference>
<feature type="binding site" description="axial binding residue" evidence="8">
    <location>
        <position position="365"/>
    </location>
    <ligand>
        <name>heme</name>
        <dbReference type="ChEBI" id="CHEBI:30413"/>
    </ligand>
    <ligandPart>
        <name>Fe</name>
        <dbReference type="ChEBI" id="CHEBI:18248"/>
    </ligandPart>
</feature>
<organism evidence="9 10">
    <name type="scientific">Salipaludibacillus neizhouensis</name>
    <dbReference type="NCBI Taxonomy" id="885475"/>
    <lineage>
        <taxon>Bacteria</taxon>
        <taxon>Bacillati</taxon>
        <taxon>Bacillota</taxon>
        <taxon>Bacilli</taxon>
        <taxon>Bacillales</taxon>
        <taxon>Bacillaceae</taxon>
    </lineage>
</organism>
<dbReference type="Gene3D" id="1.10.630.10">
    <property type="entry name" value="Cytochrome P450"/>
    <property type="match status" value="1"/>
</dbReference>
<keyword evidence="3 8" id="KW-0349">Heme</keyword>
<evidence type="ECO:0000313" key="9">
    <source>
        <dbReference type="EMBL" id="RKL66314.1"/>
    </source>
</evidence>
<accession>A0A3A9JZJ0</accession>
<keyword evidence="6 8" id="KW-0408">Iron</keyword>
<name>A0A3A9JZJ0_9BACI</name>
<comment type="caution">
    <text evidence="9">The sequence shown here is derived from an EMBL/GenBank/DDBJ whole genome shotgun (WGS) entry which is preliminary data.</text>
</comment>
<evidence type="ECO:0000256" key="2">
    <source>
        <dbReference type="ARBA" id="ARBA00010617"/>
    </source>
</evidence>
<evidence type="ECO:0000256" key="6">
    <source>
        <dbReference type="ARBA" id="ARBA00023004"/>
    </source>
</evidence>
<dbReference type="EMBL" id="PDOE01000007">
    <property type="protein sequence ID" value="RKL66314.1"/>
    <property type="molecule type" value="Genomic_DNA"/>
</dbReference>
<comment type="similarity">
    <text evidence="2">Belongs to the cytochrome P450 family.</text>
</comment>
<dbReference type="SUPFAM" id="SSF48264">
    <property type="entry name" value="Cytochrome P450"/>
    <property type="match status" value="1"/>
</dbReference>
<dbReference type="GO" id="GO:0016125">
    <property type="term" value="P:sterol metabolic process"/>
    <property type="evidence" value="ECO:0007669"/>
    <property type="project" value="TreeGrafter"/>
</dbReference>
<dbReference type="InterPro" id="IPR001128">
    <property type="entry name" value="Cyt_P450"/>
</dbReference>
<dbReference type="GO" id="GO:0004497">
    <property type="term" value="F:monooxygenase activity"/>
    <property type="evidence" value="ECO:0007669"/>
    <property type="project" value="UniProtKB-KW"/>
</dbReference>
<gene>
    <name evidence="9" type="ORF">CR203_15590</name>
</gene>